<organism evidence="3">
    <name type="scientific">Caenorhabditis brenneri</name>
    <name type="common">Nematode worm</name>
    <dbReference type="NCBI Taxonomy" id="135651"/>
    <lineage>
        <taxon>Eukaryota</taxon>
        <taxon>Metazoa</taxon>
        <taxon>Ecdysozoa</taxon>
        <taxon>Nematoda</taxon>
        <taxon>Chromadorea</taxon>
        <taxon>Rhabditida</taxon>
        <taxon>Rhabditina</taxon>
        <taxon>Rhabditomorpha</taxon>
        <taxon>Rhabditoidea</taxon>
        <taxon>Rhabditidae</taxon>
        <taxon>Peloderinae</taxon>
        <taxon>Caenorhabditis</taxon>
    </lineage>
</organism>
<reference evidence="3" key="1">
    <citation type="submission" date="2011-07" db="EMBL/GenBank/DDBJ databases">
        <authorList>
            <consortium name="Caenorhabditis brenneri Sequencing and Analysis Consortium"/>
            <person name="Wilson R.K."/>
        </authorList>
    </citation>
    <scope>NUCLEOTIDE SEQUENCE [LARGE SCALE GENOMIC DNA]</scope>
    <source>
        <strain evidence="3">PB2801</strain>
    </source>
</reference>
<evidence type="ECO:0000313" key="2">
    <source>
        <dbReference type="EMBL" id="EGT41501.1"/>
    </source>
</evidence>
<name>G0MQK5_CAEBE</name>
<evidence type="ECO:0000313" key="3">
    <source>
        <dbReference type="Proteomes" id="UP000008068"/>
    </source>
</evidence>
<dbReference type="FunCoup" id="G0MQK5">
    <property type="interactions" value="1116"/>
</dbReference>
<gene>
    <name evidence="2" type="ORF">CAEBREN_07611</name>
</gene>
<keyword evidence="1" id="KW-0732">Signal</keyword>
<dbReference type="HOGENOM" id="CLU_1587951_0_0_1"/>
<keyword evidence="3" id="KW-1185">Reference proteome</keyword>
<dbReference type="InParanoid" id="G0MQK5"/>
<sequence>MQSLILLVLSIGVFVGNGMSQPAPAADFVLEAGELLNDRVGDSLEAGEAARSTVKALVDAIKSEDVNLLLRLIDHTEDDKEHVVEIIDAWRNVKITVQSTKLSDENIIAVVMFVIRNEKGTGKITLVKNIDSPTGWIIAQFPDKISPVKIRKMMTGNKMINNTIN</sequence>
<proteinExistence type="predicted"/>
<accession>G0MQK5</accession>
<evidence type="ECO:0000256" key="1">
    <source>
        <dbReference type="SAM" id="SignalP"/>
    </source>
</evidence>
<dbReference type="EMBL" id="GL379807">
    <property type="protein sequence ID" value="EGT41501.1"/>
    <property type="molecule type" value="Genomic_DNA"/>
</dbReference>
<dbReference type="AlphaFoldDB" id="G0MQK5"/>
<feature type="signal peptide" evidence="1">
    <location>
        <begin position="1"/>
        <end position="20"/>
    </location>
</feature>
<protein>
    <submittedName>
        <fullName evidence="2">Uncharacterized protein</fullName>
    </submittedName>
</protein>
<feature type="chain" id="PRO_5003403408" evidence="1">
    <location>
        <begin position="21"/>
        <end position="165"/>
    </location>
</feature>
<dbReference type="Proteomes" id="UP000008068">
    <property type="component" value="Unassembled WGS sequence"/>
</dbReference>